<dbReference type="RefSeq" id="WP_074461821.1">
    <property type="nucleotide sequence ID" value="NZ_FMUR01000006.1"/>
</dbReference>
<evidence type="ECO:0000313" key="3">
    <source>
        <dbReference type="Proteomes" id="UP000183047"/>
    </source>
</evidence>
<keyword evidence="3" id="KW-1185">Reference proteome</keyword>
<keyword evidence="1" id="KW-0812">Transmembrane</keyword>
<dbReference type="OrthoDB" id="2004956at2"/>
<keyword evidence="1" id="KW-0472">Membrane</keyword>
<sequence length="241" mass="27072">MQCLIREEIKKIQADKCVPYVITGFAVLCNLIVAVLCKFDVTNGDVLALYGKNGVNLYFFIGINTLVGLFCAMFVGYMILTKEYINDTWNLLMTKLFDGKKLVVAKFIVFMLYQSIYILFSIVLYIPISKLLIRADIDFRMLGSVLIIAFFINAFCYILQYCIQLYVKNFPIAVVSGLLLVYILGPIREIVHVANYIGTVAGTYAFESGNIYNAKFLATAALLNIAIGASFVYISGKKFYS</sequence>
<feature type="transmembrane region" description="Helical" evidence="1">
    <location>
        <begin position="20"/>
        <end position="37"/>
    </location>
</feature>
<feature type="transmembrane region" description="Helical" evidence="1">
    <location>
        <begin position="57"/>
        <end position="81"/>
    </location>
</feature>
<dbReference type="AlphaFoldDB" id="A0A1G5CHR1"/>
<feature type="transmembrane region" description="Helical" evidence="1">
    <location>
        <begin position="139"/>
        <end position="159"/>
    </location>
</feature>
<dbReference type="EMBL" id="FMUR01000006">
    <property type="protein sequence ID" value="SCY01886.1"/>
    <property type="molecule type" value="Genomic_DNA"/>
</dbReference>
<keyword evidence="1" id="KW-1133">Transmembrane helix</keyword>
<reference evidence="3" key="1">
    <citation type="submission" date="2016-10" db="EMBL/GenBank/DDBJ databases">
        <authorList>
            <person name="Varghese N."/>
            <person name="Submissions S."/>
        </authorList>
    </citation>
    <scope>NUCLEOTIDE SEQUENCE [LARGE SCALE GENOMIC DNA]</scope>
    <source>
        <strain evidence="3">XBD2006</strain>
    </source>
</reference>
<evidence type="ECO:0000313" key="2">
    <source>
        <dbReference type="EMBL" id="SCY01886.1"/>
    </source>
</evidence>
<dbReference type="Proteomes" id="UP000183047">
    <property type="component" value="Unassembled WGS sequence"/>
</dbReference>
<dbReference type="Pfam" id="PF12730">
    <property type="entry name" value="ABC2_membrane_4"/>
    <property type="match status" value="1"/>
</dbReference>
<organism evidence="2 3">
    <name type="scientific">Butyrivibrio hungatei</name>
    <dbReference type="NCBI Taxonomy" id="185008"/>
    <lineage>
        <taxon>Bacteria</taxon>
        <taxon>Bacillati</taxon>
        <taxon>Bacillota</taxon>
        <taxon>Clostridia</taxon>
        <taxon>Lachnospirales</taxon>
        <taxon>Lachnospiraceae</taxon>
        <taxon>Butyrivibrio</taxon>
    </lineage>
</organism>
<gene>
    <name evidence="2" type="ORF">SAMN02910451_01132</name>
</gene>
<name>A0A1G5CHR1_9FIRM</name>
<feature type="transmembrane region" description="Helical" evidence="1">
    <location>
        <begin position="216"/>
        <end position="234"/>
    </location>
</feature>
<accession>A0A1G5CHR1</accession>
<evidence type="ECO:0000256" key="1">
    <source>
        <dbReference type="SAM" id="Phobius"/>
    </source>
</evidence>
<proteinExistence type="predicted"/>
<protein>
    <submittedName>
        <fullName evidence="2">ABC-2 family transporter protein</fullName>
    </submittedName>
</protein>
<feature type="transmembrane region" description="Helical" evidence="1">
    <location>
        <begin position="102"/>
        <end position="127"/>
    </location>
</feature>
<feature type="transmembrane region" description="Helical" evidence="1">
    <location>
        <begin position="166"/>
        <end position="185"/>
    </location>
</feature>